<gene>
    <name evidence="2" type="ORF">SKAU_G00173810</name>
</gene>
<evidence type="ECO:0000256" key="1">
    <source>
        <dbReference type="SAM" id="MobiDB-lite"/>
    </source>
</evidence>
<accession>A0A9Q1J028</accession>
<keyword evidence="3" id="KW-1185">Reference proteome</keyword>
<reference evidence="2" key="1">
    <citation type="journal article" date="2023" name="Science">
        <title>Genome structures resolve the early diversification of teleost fishes.</title>
        <authorList>
            <person name="Parey E."/>
            <person name="Louis A."/>
            <person name="Montfort J."/>
            <person name="Bouchez O."/>
            <person name="Roques C."/>
            <person name="Iampietro C."/>
            <person name="Lluch J."/>
            <person name="Castinel A."/>
            <person name="Donnadieu C."/>
            <person name="Desvignes T."/>
            <person name="Floi Bucao C."/>
            <person name="Jouanno E."/>
            <person name="Wen M."/>
            <person name="Mejri S."/>
            <person name="Dirks R."/>
            <person name="Jansen H."/>
            <person name="Henkel C."/>
            <person name="Chen W.J."/>
            <person name="Zahm M."/>
            <person name="Cabau C."/>
            <person name="Klopp C."/>
            <person name="Thompson A.W."/>
            <person name="Robinson-Rechavi M."/>
            <person name="Braasch I."/>
            <person name="Lecointre G."/>
            <person name="Bobe J."/>
            <person name="Postlethwait J.H."/>
            <person name="Berthelot C."/>
            <person name="Roest Crollius H."/>
            <person name="Guiguen Y."/>
        </authorList>
    </citation>
    <scope>NUCLEOTIDE SEQUENCE</scope>
    <source>
        <strain evidence="2">WJC10195</strain>
    </source>
</reference>
<dbReference type="Proteomes" id="UP001152622">
    <property type="component" value="Chromosome 5"/>
</dbReference>
<feature type="region of interest" description="Disordered" evidence="1">
    <location>
        <begin position="40"/>
        <end position="99"/>
    </location>
</feature>
<evidence type="ECO:0000313" key="2">
    <source>
        <dbReference type="EMBL" id="KAJ8360856.1"/>
    </source>
</evidence>
<protein>
    <submittedName>
        <fullName evidence="2">Uncharacterized protein</fullName>
    </submittedName>
</protein>
<dbReference type="EMBL" id="JAINUF010000005">
    <property type="protein sequence ID" value="KAJ8360856.1"/>
    <property type="molecule type" value="Genomic_DNA"/>
</dbReference>
<feature type="compositionally biased region" description="Basic and acidic residues" evidence="1">
    <location>
        <begin position="86"/>
        <end position="99"/>
    </location>
</feature>
<feature type="compositionally biased region" description="Polar residues" evidence="1">
    <location>
        <begin position="67"/>
        <end position="85"/>
    </location>
</feature>
<feature type="compositionally biased region" description="Basic and acidic residues" evidence="1">
    <location>
        <begin position="51"/>
        <end position="61"/>
    </location>
</feature>
<dbReference type="AlphaFoldDB" id="A0A9Q1J028"/>
<sequence length="99" mass="10374">MQSDPRPAGRGSLSENGSQRDSTHVAVPSGFFLKAAAVRLRPSPDPSLGRPSERADTRGLRLETVANAGSSAGAQRCISNASGRSHTGESRTSEKRQSV</sequence>
<organism evidence="2 3">
    <name type="scientific">Synaphobranchus kaupii</name>
    <name type="common">Kaup's arrowtooth eel</name>
    <dbReference type="NCBI Taxonomy" id="118154"/>
    <lineage>
        <taxon>Eukaryota</taxon>
        <taxon>Metazoa</taxon>
        <taxon>Chordata</taxon>
        <taxon>Craniata</taxon>
        <taxon>Vertebrata</taxon>
        <taxon>Euteleostomi</taxon>
        <taxon>Actinopterygii</taxon>
        <taxon>Neopterygii</taxon>
        <taxon>Teleostei</taxon>
        <taxon>Anguilliformes</taxon>
        <taxon>Synaphobranchidae</taxon>
        <taxon>Synaphobranchus</taxon>
    </lineage>
</organism>
<comment type="caution">
    <text evidence="2">The sequence shown here is derived from an EMBL/GenBank/DDBJ whole genome shotgun (WGS) entry which is preliminary data.</text>
</comment>
<proteinExistence type="predicted"/>
<name>A0A9Q1J028_SYNKA</name>
<evidence type="ECO:0000313" key="3">
    <source>
        <dbReference type="Proteomes" id="UP001152622"/>
    </source>
</evidence>
<feature type="region of interest" description="Disordered" evidence="1">
    <location>
        <begin position="1"/>
        <end position="27"/>
    </location>
</feature>